<name>A0AAN6VJL8_9PEZI</name>
<feature type="region of interest" description="Disordered" evidence="1">
    <location>
        <begin position="1"/>
        <end position="73"/>
    </location>
</feature>
<protein>
    <submittedName>
        <fullName evidence="2">Uncharacterized protein</fullName>
    </submittedName>
</protein>
<evidence type="ECO:0000313" key="2">
    <source>
        <dbReference type="EMBL" id="KAK4151396.1"/>
    </source>
</evidence>
<feature type="compositionally biased region" description="Polar residues" evidence="1">
    <location>
        <begin position="7"/>
        <end position="20"/>
    </location>
</feature>
<evidence type="ECO:0000313" key="3">
    <source>
        <dbReference type="Proteomes" id="UP001302745"/>
    </source>
</evidence>
<dbReference type="EMBL" id="MU857018">
    <property type="protein sequence ID" value="KAK4151396.1"/>
    <property type="molecule type" value="Genomic_DNA"/>
</dbReference>
<proteinExistence type="predicted"/>
<accession>A0AAN6VJL8</accession>
<organism evidence="2 3">
    <name type="scientific">Chaetomidium leptoderma</name>
    <dbReference type="NCBI Taxonomy" id="669021"/>
    <lineage>
        <taxon>Eukaryota</taxon>
        <taxon>Fungi</taxon>
        <taxon>Dikarya</taxon>
        <taxon>Ascomycota</taxon>
        <taxon>Pezizomycotina</taxon>
        <taxon>Sordariomycetes</taxon>
        <taxon>Sordariomycetidae</taxon>
        <taxon>Sordariales</taxon>
        <taxon>Chaetomiaceae</taxon>
        <taxon>Chaetomidium</taxon>
    </lineage>
</organism>
<dbReference type="AlphaFoldDB" id="A0AAN6VJL8"/>
<dbReference type="Proteomes" id="UP001302745">
    <property type="component" value="Unassembled WGS sequence"/>
</dbReference>
<comment type="caution">
    <text evidence="2">The sequence shown here is derived from an EMBL/GenBank/DDBJ whole genome shotgun (WGS) entry which is preliminary data.</text>
</comment>
<feature type="compositionally biased region" description="Low complexity" evidence="1">
    <location>
        <begin position="51"/>
        <end position="68"/>
    </location>
</feature>
<gene>
    <name evidence="2" type="ORF">C8A00DRAFT_45401</name>
</gene>
<evidence type="ECO:0000256" key="1">
    <source>
        <dbReference type="SAM" id="MobiDB-lite"/>
    </source>
</evidence>
<reference evidence="2" key="2">
    <citation type="submission" date="2023-05" db="EMBL/GenBank/DDBJ databases">
        <authorList>
            <consortium name="Lawrence Berkeley National Laboratory"/>
            <person name="Steindorff A."/>
            <person name="Hensen N."/>
            <person name="Bonometti L."/>
            <person name="Westerberg I."/>
            <person name="Brannstrom I.O."/>
            <person name="Guillou S."/>
            <person name="Cros-Aarteil S."/>
            <person name="Calhoun S."/>
            <person name="Haridas S."/>
            <person name="Kuo A."/>
            <person name="Mondo S."/>
            <person name="Pangilinan J."/>
            <person name="Riley R."/>
            <person name="Labutti K."/>
            <person name="Andreopoulos B."/>
            <person name="Lipzen A."/>
            <person name="Chen C."/>
            <person name="Yanf M."/>
            <person name="Daum C."/>
            <person name="Ng V."/>
            <person name="Clum A."/>
            <person name="Ohm R."/>
            <person name="Martin F."/>
            <person name="Silar P."/>
            <person name="Natvig D."/>
            <person name="Lalanne C."/>
            <person name="Gautier V."/>
            <person name="Ament-Velasquez S.L."/>
            <person name="Kruys A."/>
            <person name="Hutchinson M.I."/>
            <person name="Powell A.J."/>
            <person name="Barry K."/>
            <person name="Miller A.N."/>
            <person name="Grigoriev I.V."/>
            <person name="Debuchy R."/>
            <person name="Gladieux P."/>
            <person name="Thoren M.H."/>
            <person name="Johannesson H."/>
        </authorList>
    </citation>
    <scope>NUCLEOTIDE SEQUENCE</scope>
    <source>
        <strain evidence="2">CBS 538.74</strain>
    </source>
</reference>
<reference evidence="2" key="1">
    <citation type="journal article" date="2023" name="Mol. Phylogenet. Evol.">
        <title>Genome-scale phylogeny and comparative genomics of the fungal order Sordariales.</title>
        <authorList>
            <person name="Hensen N."/>
            <person name="Bonometti L."/>
            <person name="Westerberg I."/>
            <person name="Brannstrom I.O."/>
            <person name="Guillou S."/>
            <person name="Cros-Aarteil S."/>
            <person name="Calhoun S."/>
            <person name="Haridas S."/>
            <person name="Kuo A."/>
            <person name="Mondo S."/>
            <person name="Pangilinan J."/>
            <person name="Riley R."/>
            <person name="LaButti K."/>
            <person name="Andreopoulos B."/>
            <person name="Lipzen A."/>
            <person name="Chen C."/>
            <person name="Yan M."/>
            <person name="Daum C."/>
            <person name="Ng V."/>
            <person name="Clum A."/>
            <person name="Steindorff A."/>
            <person name="Ohm R.A."/>
            <person name="Martin F."/>
            <person name="Silar P."/>
            <person name="Natvig D.O."/>
            <person name="Lalanne C."/>
            <person name="Gautier V."/>
            <person name="Ament-Velasquez S.L."/>
            <person name="Kruys A."/>
            <person name="Hutchinson M.I."/>
            <person name="Powell A.J."/>
            <person name="Barry K."/>
            <person name="Miller A.N."/>
            <person name="Grigoriev I.V."/>
            <person name="Debuchy R."/>
            <person name="Gladieux P."/>
            <person name="Hiltunen Thoren M."/>
            <person name="Johannesson H."/>
        </authorList>
    </citation>
    <scope>NUCLEOTIDE SEQUENCE</scope>
    <source>
        <strain evidence="2">CBS 538.74</strain>
    </source>
</reference>
<sequence length="221" mass="23976">MAPRRSVNFTNLSNPINLPTNDAAAEAAAYHKVEQEEEEEEALTTSPPPNATTATTTTVTTTPTTPSPRLTNEDLTPHQIAIKRTKTAKARLAIVYEGWGLAVQALVRSGLVPADEGISAELEALGDAIAGRYTASSFLWRVLMDMPAEDWFGLGTRFDDTLRRLRTLKGLEASLVCWERIVLELVELVDGRGVGGGGREVGGEEVGRVLGRWRRGVPSRP</sequence>
<keyword evidence="3" id="KW-1185">Reference proteome</keyword>